<dbReference type="SUPFAM" id="SSF48179">
    <property type="entry name" value="6-phosphogluconate dehydrogenase C-terminal domain-like"/>
    <property type="match status" value="1"/>
</dbReference>
<dbReference type="InterPro" id="IPR036291">
    <property type="entry name" value="NAD(P)-bd_dom_sf"/>
</dbReference>
<keyword evidence="4" id="KW-1185">Reference proteome</keyword>
<feature type="domain" description="Pyrroline-5-carboxylate reductase catalytic N-terminal" evidence="1">
    <location>
        <begin position="4"/>
        <end position="77"/>
    </location>
</feature>
<reference evidence="4" key="1">
    <citation type="submission" date="2016-10" db="EMBL/GenBank/DDBJ databases">
        <authorList>
            <person name="Varghese N."/>
            <person name="Submissions S."/>
        </authorList>
    </citation>
    <scope>NUCLEOTIDE SEQUENCE [LARGE SCALE GENOMIC DNA]</scope>
    <source>
        <strain evidence="4">DSM 24740</strain>
    </source>
</reference>
<sequence>MKEVIVIGAGNLAWHLVQVLSQAGHDVSLVSRDPGRVAEWPVRVIPMEDLPAQPSLVFLAVPDNAINRVSAHLSQLLPSDVPVVHTSGATPAIMIHSHFEHRGALWPIRSLRAGEEVTDWQDVPLVYYGTSAALTQVLGELAGKLSQLSYLLDDQQRAQLHLSAVFSNNFVTWLYQISYELCEQSGIPFDILLPIIRNTALKQDGTAPRLSQTGAAARGDTITMNRHLELLNSQPEYADLYRRMSHFIQSGVPS</sequence>
<dbReference type="Pfam" id="PF03807">
    <property type="entry name" value="F420_oxidored"/>
    <property type="match status" value="1"/>
</dbReference>
<evidence type="ECO:0000259" key="2">
    <source>
        <dbReference type="Pfam" id="PF10728"/>
    </source>
</evidence>
<dbReference type="InterPro" id="IPR037108">
    <property type="entry name" value="TM1727-like_C_sf"/>
</dbReference>
<dbReference type="InterPro" id="IPR018931">
    <property type="entry name" value="DUF2520"/>
</dbReference>
<organism evidence="3 4">
    <name type="scientific">Neolewinella agarilytica</name>
    <dbReference type="NCBI Taxonomy" id="478744"/>
    <lineage>
        <taxon>Bacteria</taxon>
        <taxon>Pseudomonadati</taxon>
        <taxon>Bacteroidota</taxon>
        <taxon>Saprospiria</taxon>
        <taxon>Saprospirales</taxon>
        <taxon>Lewinellaceae</taxon>
        <taxon>Neolewinella</taxon>
    </lineage>
</organism>
<dbReference type="OrthoDB" id="9810755at2"/>
<name>A0A1H9KNB1_9BACT</name>
<dbReference type="STRING" id="478744.SAMN05444359_12140"/>
<dbReference type="Gene3D" id="3.40.50.720">
    <property type="entry name" value="NAD(P)-binding Rossmann-like Domain"/>
    <property type="match status" value="1"/>
</dbReference>
<dbReference type="InParanoid" id="A0A1H9KNB1"/>
<dbReference type="RefSeq" id="WP_090170952.1">
    <property type="nucleotide sequence ID" value="NZ_FOFB01000021.1"/>
</dbReference>
<dbReference type="EMBL" id="FOFB01000021">
    <property type="protein sequence ID" value="SER00582.1"/>
    <property type="molecule type" value="Genomic_DNA"/>
</dbReference>
<accession>A0A1H9KNB1</accession>
<dbReference type="AlphaFoldDB" id="A0A1H9KNB1"/>
<proteinExistence type="predicted"/>
<dbReference type="InterPro" id="IPR028939">
    <property type="entry name" value="P5C_Rdtase_cat_N"/>
</dbReference>
<dbReference type="SUPFAM" id="SSF51735">
    <property type="entry name" value="NAD(P)-binding Rossmann-fold domains"/>
    <property type="match status" value="1"/>
</dbReference>
<dbReference type="Gene3D" id="1.10.1040.20">
    <property type="entry name" value="ProC-like, C-terminal domain"/>
    <property type="match status" value="1"/>
</dbReference>
<feature type="domain" description="DUF2520" evidence="2">
    <location>
        <begin position="131"/>
        <end position="246"/>
    </location>
</feature>
<evidence type="ECO:0000259" key="1">
    <source>
        <dbReference type="Pfam" id="PF03807"/>
    </source>
</evidence>
<dbReference type="InterPro" id="IPR008927">
    <property type="entry name" value="6-PGluconate_DH-like_C_sf"/>
</dbReference>
<dbReference type="Pfam" id="PF10728">
    <property type="entry name" value="DUF2520"/>
    <property type="match status" value="1"/>
</dbReference>
<dbReference type="Proteomes" id="UP000199021">
    <property type="component" value="Unassembled WGS sequence"/>
</dbReference>
<gene>
    <name evidence="3" type="ORF">SAMN05444359_12140</name>
</gene>
<protein>
    <submittedName>
        <fullName evidence="3">NADP oxidoreductase coenzyme F420-dependent</fullName>
    </submittedName>
</protein>
<evidence type="ECO:0000313" key="3">
    <source>
        <dbReference type="EMBL" id="SER00582.1"/>
    </source>
</evidence>
<evidence type="ECO:0000313" key="4">
    <source>
        <dbReference type="Proteomes" id="UP000199021"/>
    </source>
</evidence>
<dbReference type="PANTHER" id="PTHR40459:SF1">
    <property type="entry name" value="CONSERVED HYPOTHETICAL ALANINE AND LEUCINE RICH PROTEIN"/>
    <property type="match status" value="1"/>
</dbReference>
<dbReference type="PANTHER" id="PTHR40459">
    <property type="entry name" value="CONSERVED HYPOTHETICAL ALANINE AND LEUCINE RICH PROTEIN"/>
    <property type="match status" value="1"/>
</dbReference>